<comment type="caution">
    <text evidence="3">The sequence shown here is derived from an EMBL/GenBank/DDBJ whole genome shotgun (WGS) entry which is preliminary data.</text>
</comment>
<evidence type="ECO:0000256" key="2">
    <source>
        <dbReference type="SAM" id="SignalP"/>
    </source>
</evidence>
<evidence type="ECO:0000313" key="3">
    <source>
        <dbReference type="EMBL" id="KAK0412521.1"/>
    </source>
</evidence>
<protein>
    <submittedName>
        <fullName evidence="3">Uncharacterized protein</fullName>
    </submittedName>
</protein>
<proteinExistence type="predicted"/>
<feature type="transmembrane region" description="Helical" evidence="1">
    <location>
        <begin position="47"/>
        <end position="69"/>
    </location>
</feature>
<keyword evidence="2" id="KW-0732">Signal</keyword>
<keyword evidence="1" id="KW-1133">Transmembrane helix</keyword>
<evidence type="ECO:0000256" key="1">
    <source>
        <dbReference type="SAM" id="Phobius"/>
    </source>
</evidence>
<keyword evidence="1" id="KW-0472">Membrane</keyword>
<keyword evidence="4" id="KW-1185">Reference proteome</keyword>
<dbReference type="EMBL" id="JAUCMV010000003">
    <property type="protein sequence ID" value="KAK0412521.1"/>
    <property type="molecule type" value="Genomic_DNA"/>
</dbReference>
<feature type="signal peptide" evidence="2">
    <location>
        <begin position="1"/>
        <end position="23"/>
    </location>
</feature>
<name>A0AA39HUY0_9BILA</name>
<feature type="chain" id="PRO_5041368025" evidence="2">
    <location>
        <begin position="24"/>
        <end position="102"/>
    </location>
</feature>
<accession>A0AA39HUY0</accession>
<keyword evidence="1" id="KW-0812">Transmembrane</keyword>
<gene>
    <name evidence="3" type="ORF">QR680_006261</name>
</gene>
<evidence type="ECO:0000313" key="4">
    <source>
        <dbReference type="Proteomes" id="UP001175271"/>
    </source>
</evidence>
<sequence length="102" mass="11507">MFTWRFWVLLGVLFALQASRIEAYCHHCGYPCHYGYCYDHWTAGDIVIASVVFVIIFVSIIISIVAACCMRCCSMCCKRAVHVPNGAIEATPHQMEPYVIIA</sequence>
<reference evidence="3" key="1">
    <citation type="submission" date="2023-06" db="EMBL/GenBank/DDBJ databases">
        <title>Genomic analysis of the entomopathogenic nematode Steinernema hermaphroditum.</title>
        <authorList>
            <person name="Schwarz E.M."/>
            <person name="Heppert J.K."/>
            <person name="Baniya A."/>
            <person name="Schwartz H.T."/>
            <person name="Tan C.-H."/>
            <person name="Antoshechkin I."/>
            <person name="Sternberg P.W."/>
            <person name="Goodrich-Blair H."/>
            <person name="Dillman A.R."/>
        </authorList>
    </citation>
    <scope>NUCLEOTIDE SEQUENCE</scope>
    <source>
        <strain evidence="3">PS9179</strain>
        <tissue evidence="3">Whole animal</tissue>
    </source>
</reference>
<organism evidence="3 4">
    <name type="scientific">Steinernema hermaphroditum</name>
    <dbReference type="NCBI Taxonomy" id="289476"/>
    <lineage>
        <taxon>Eukaryota</taxon>
        <taxon>Metazoa</taxon>
        <taxon>Ecdysozoa</taxon>
        <taxon>Nematoda</taxon>
        <taxon>Chromadorea</taxon>
        <taxon>Rhabditida</taxon>
        <taxon>Tylenchina</taxon>
        <taxon>Panagrolaimomorpha</taxon>
        <taxon>Strongyloidoidea</taxon>
        <taxon>Steinernematidae</taxon>
        <taxon>Steinernema</taxon>
    </lineage>
</organism>
<dbReference type="AlphaFoldDB" id="A0AA39HUY0"/>
<dbReference type="Proteomes" id="UP001175271">
    <property type="component" value="Unassembled WGS sequence"/>
</dbReference>